<accession>A0A917F8X3</accession>
<name>A0A917F8X3_9HYPH</name>
<sequence>MTDTPKIQWWPDSLVDEIVPPGHTDPAQWITRADDGAFRCGVLKGDPYFSDQEGQIVTDGDQIKFQRMTHLGVDNIILYPDGRFEPDDVQPTGANNVWERGDIETVADTMANFADGMREFAQPDGTPFEVEFARWDDHLFTLRIVDGQPRLEPVSTDGGTHG</sequence>
<protein>
    <submittedName>
        <fullName evidence="1">Uncharacterized protein</fullName>
    </submittedName>
</protein>
<dbReference type="AlphaFoldDB" id="A0A917F8X3"/>
<gene>
    <name evidence="1" type="ORF">GCM10007301_15090</name>
</gene>
<dbReference type="Proteomes" id="UP000606044">
    <property type="component" value="Unassembled WGS sequence"/>
</dbReference>
<keyword evidence="2" id="KW-1185">Reference proteome</keyword>
<evidence type="ECO:0000313" key="2">
    <source>
        <dbReference type="Proteomes" id="UP000606044"/>
    </source>
</evidence>
<reference evidence="1" key="2">
    <citation type="submission" date="2020-09" db="EMBL/GenBank/DDBJ databases">
        <authorList>
            <person name="Sun Q."/>
            <person name="Sedlacek I."/>
        </authorList>
    </citation>
    <scope>NUCLEOTIDE SEQUENCE</scope>
    <source>
        <strain evidence="1">CCM 7897</strain>
    </source>
</reference>
<dbReference type="RefSeq" id="WP_188576794.1">
    <property type="nucleotide sequence ID" value="NZ_BMCT01000001.1"/>
</dbReference>
<dbReference type="EMBL" id="BMCT01000001">
    <property type="protein sequence ID" value="GGF56416.1"/>
    <property type="molecule type" value="Genomic_DNA"/>
</dbReference>
<organism evidence="1 2">
    <name type="scientific">Azorhizobium oxalatiphilum</name>
    <dbReference type="NCBI Taxonomy" id="980631"/>
    <lineage>
        <taxon>Bacteria</taxon>
        <taxon>Pseudomonadati</taxon>
        <taxon>Pseudomonadota</taxon>
        <taxon>Alphaproteobacteria</taxon>
        <taxon>Hyphomicrobiales</taxon>
        <taxon>Xanthobacteraceae</taxon>
        <taxon>Azorhizobium</taxon>
    </lineage>
</organism>
<reference evidence="1" key="1">
    <citation type="journal article" date="2014" name="Int. J. Syst. Evol. Microbiol.">
        <title>Complete genome sequence of Corynebacterium casei LMG S-19264T (=DSM 44701T), isolated from a smear-ripened cheese.</title>
        <authorList>
            <consortium name="US DOE Joint Genome Institute (JGI-PGF)"/>
            <person name="Walter F."/>
            <person name="Albersmeier A."/>
            <person name="Kalinowski J."/>
            <person name="Ruckert C."/>
        </authorList>
    </citation>
    <scope>NUCLEOTIDE SEQUENCE</scope>
    <source>
        <strain evidence="1">CCM 7897</strain>
    </source>
</reference>
<evidence type="ECO:0000313" key="1">
    <source>
        <dbReference type="EMBL" id="GGF56416.1"/>
    </source>
</evidence>
<proteinExistence type="predicted"/>
<comment type="caution">
    <text evidence="1">The sequence shown here is derived from an EMBL/GenBank/DDBJ whole genome shotgun (WGS) entry which is preliminary data.</text>
</comment>